<proteinExistence type="predicted"/>
<evidence type="ECO:0000259" key="3">
    <source>
        <dbReference type="PROSITE" id="PS50887"/>
    </source>
</evidence>
<dbReference type="STRING" id="1860102.ACCAA_520004"/>
<dbReference type="AlphaFoldDB" id="A0A1A8XSJ5"/>
<dbReference type="RefSeq" id="WP_186408043.1">
    <property type="nucleotide sequence ID" value="NZ_FLQX01000130.1"/>
</dbReference>
<dbReference type="PANTHER" id="PTHR45138:SF9">
    <property type="entry name" value="DIGUANYLATE CYCLASE DGCM-RELATED"/>
    <property type="match status" value="1"/>
</dbReference>
<dbReference type="GO" id="GO:0052621">
    <property type="term" value="F:diguanylate cyclase activity"/>
    <property type="evidence" value="ECO:0007669"/>
    <property type="project" value="UniProtKB-EC"/>
</dbReference>
<dbReference type="FunFam" id="3.30.70.270:FF:000001">
    <property type="entry name" value="Diguanylate cyclase domain protein"/>
    <property type="match status" value="1"/>
</dbReference>
<dbReference type="SUPFAM" id="SSF55073">
    <property type="entry name" value="Nucleotide cyclase"/>
    <property type="match status" value="1"/>
</dbReference>
<protein>
    <recommendedName>
        <fullName evidence="1">diguanylate cyclase</fullName>
        <ecNumber evidence="1">2.7.7.65</ecNumber>
    </recommendedName>
</protein>
<comment type="catalytic activity">
    <reaction evidence="2">
        <text>2 GTP = 3',3'-c-di-GMP + 2 diphosphate</text>
        <dbReference type="Rhea" id="RHEA:24898"/>
        <dbReference type="ChEBI" id="CHEBI:33019"/>
        <dbReference type="ChEBI" id="CHEBI:37565"/>
        <dbReference type="ChEBI" id="CHEBI:58805"/>
        <dbReference type="EC" id="2.7.7.65"/>
    </reaction>
</comment>
<dbReference type="SUPFAM" id="SSF48371">
    <property type="entry name" value="ARM repeat"/>
    <property type="match status" value="1"/>
</dbReference>
<dbReference type="CDD" id="cd01949">
    <property type="entry name" value="GGDEF"/>
    <property type="match status" value="1"/>
</dbReference>
<accession>A0A1A8XSJ5</accession>
<dbReference type="Proteomes" id="UP000199169">
    <property type="component" value="Unassembled WGS sequence"/>
</dbReference>
<evidence type="ECO:0000256" key="1">
    <source>
        <dbReference type="ARBA" id="ARBA00012528"/>
    </source>
</evidence>
<evidence type="ECO:0000313" key="4">
    <source>
        <dbReference type="EMBL" id="SBT08060.1"/>
    </source>
</evidence>
<dbReference type="PROSITE" id="PS50887">
    <property type="entry name" value="GGDEF"/>
    <property type="match status" value="1"/>
</dbReference>
<dbReference type="Pfam" id="PF00990">
    <property type="entry name" value="GGDEF"/>
    <property type="match status" value="1"/>
</dbReference>
<evidence type="ECO:0000313" key="5">
    <source>
        <dbReference type="Proteomes" id="UP000199169"/>
    </source>
</evidence>
<dbReference type="SMART" id="SM00267">
    <property type="entry name" value="GGDEF"/>
    <property type="match status" value="1"/>
</dbReference>
<evidence type="ECO:0000256" key="2">
    <source>
        <dbReference type="ARBA" id="ARBA00034247"/>
    </source>
</evidence>
<dbReference type="Gene3D" id="3.30.70.270">
    <property type="match status" value="1"/>
</dbReference>
<gene>
    <name evidence="4" type="ORF">ACCAA_520004</name>
</gene>
<keyword evidence="5" id="KW-1185">Reference proteome</keyword>
<dbReference type="PANTHER" id="PTHR45138">
    <property type="entry name" value="REGULATORY COMPONENTS OF SENSORY TRANSDUCTION SYSTEM"/>
    <property type="match status" value="1"/>
</dbReference>
<dbReference type="InterPro" id="IPR029787">
    <property type="entry name" value="Nucleotide_cyclase"/>
</dbReference>
<dbReference type="InterPro" id="IPR000160">
    <property type="entry name" value="GGDEF_dom"/>
</dbReference>
<dbReference type="EMBL" id="FLQX01000130">
    <property type="protein sequence ID" value="SBT08060.1"/>
    <property type="molecule type" value="Genomic_DNA"/>
</dbReference>
<dbReference type="InterPro" id="IPR016024">
    <property type="entry name" value="ARM-type_fold"/>
</dbReference>
<organism evidence="4 5">
    <name type="scientific">Candidatus Accumulibacter aalborgensis</name>
    <dbReference type="NCBI Taxonomy" id="1860102"/>
    <lineage>
        <taxon>Bacteria</taxon>
        <taxon>Pseudomonadati</taxon>
        <taxon>Pseudomonadota</taxon>
        <taxon>Betaproteobacteria</taxon>
        <taxon>Candidatus Accumulibacter</taxon>
    </lineage>
</organism>
<dbReference type="InterPro" id="IPR043128">
    <property type="entry name" value="Rev_trsase/Diguanyl_cyclase"/>
</dbReference>
<sequence length="512" mass="56288">MADHTNPSEIARETLKQLIVRKLTPTPVNYQACYNEIAQLPNVAGFPEAQLRQMATTFPVRSPRQKQAIEQLEAAIGKRSWQGVQRALVALATVDTVGIANGTAAPTESANDQPPEISVELRVRLARLIETLLPLLGDQDASLSNQACDVLNALKDPFADQPGLLLLLSSFSQRASLAVEEQSEIKHTLLKLLHLIIENIGELSLDEQCVNGQIETLMRAVAPPITLRRLDDVERRLKDVIAIQRAARRRSLEAQAEIRQMLAAFINHLAAMNQSSTAFQTGLEESARQLAEVRAIEDLAPLLKQVIDATHAMAADTGHARAQIEHLQTRVLATNAELVRLNDDLRHASASARHDPLTDALNRRGLDEALAREIASVRRKNVPLSLSLLDVDNFKKLNDRLGHATGDEALIHLVKVVQQHMRPIDTLARYGGEEFVILMPDTALAHGIEAIKRLQRELTKSFFLTNNEKILITFSAGVAELTSEESGGDAIARADQAMYLAKRSGKNRVLGG</sequence>
<dbReference type="NCBIfam" id="TIGR00254">
    <property type="entry name" value="GGDEF"/>
    <property type="match status" value="1"/>
</dbReference>
<dbReference type="InterPro" id="IPR050469">
    <property type="entry name" value="Diguanylate_Cyclase"/>
</dbReference>
<reference evidence="5" key="1">
    <citation type="submission" date="2016-06" db="EMBL/GenBank/DDBJ databases">
        <authorList>
            <person name="McIlroy S.J."/>
            <person name="Karst S.M."/>
            <person name="Albertsen M."/>
        </authorList>
    </citation>
    <scope>NUCLEOTIDE SEQUENCE [LARGE SCALE GENOMIC DNA]</scope>
</reference>
<dbReference type="EC" id="2.7.7.65" evidence="1"/>
<feature type="domain" description="GGDEF" evidence="3">
    <location>
        <begin position="382"/>
        <end position="512"/>
    </location>
</feature>
<name>A0A1A8XSJ5_9PROT</name>